<evidence type="ECO:0000256" key="5">
    <source>
        <dbReference type="ARBA" id="ARBA00022927"/>
    </source>
</evidence>
<keyword evidence="16" id="KW-1185">Reference proteome</keyword>
<feature type="transmembrane region" description="Helical" evidence="13">
    <location>
        <begin position="189"/>
        <end position="213"/>
    </location>
</feature>
<dbReference type="NCBIfam" id="TIGR00916">
    <property type="entry name" value="2A0604s01"/>
    <property type="match status" value="1"/>
</dbReference>
<dbReference type="GO" id="GO:0005886">
    <property type="term" value="C:plasma membrane"/>
    <property type="evidence" value="ECO:0007669"/>
    <property type="project" value="UniProtKB-SubCell"/>
</dbReference>
<protein>
    <recommendedName>
        <fullName evidence="13">Protein-export membrane protein SecF</fullName>
    </recommendedName>
</protein>
<keyword evidence="5 13" id="KW-0653">Protein transport</keyword>
<dbReference type="Proteomes" id="UP000198744">
    <property type="component" value="Unassembled WGS sequence"/>
</dbReference>
<dbReference type="Pfam" id="PF07549">
    <property type="entry name" value="Sec_GG"/>
    <property type="match status" value="1"/>
</dbReference>
<evidence type="ECO:0000256" key="7">
    <source>
        <dbReference type="ARBA" id="ARBA00023010"/>
    </source>
</evidence>
<dbReference type="OrthoDB" id="9774769at2"/>
<feature type="domain" description="Protein export membrane protein SecD/SecF C-terminal" evidence="14">
    <location>
        <begin position="114"/>
        <end position="292"/>
    </location>
</feature>
<feature type="transmembrane region" description="Helical" evidence="13">
    <location>
        <begin position="12"/>
        <end position="36"/>
    </location>
</feature>
<dbReference type="GO" id="GO:0006605">
    <property type="term" value="P:protein targeting"/>
    <property type="evidence" value="ECO:0007669"/>
    <property type="project" value="UniProtKB-UniRule"/>
</dbReference>
<evidence type="ECO:0000256" key="4">
    <source>
        <dbReference type="ARBA" id="ARBA00022692"/>
    </source>
</evidence>
<dbReference type="EMBL" id="FOBS01000006">
    <property type="protein sequence ID" value="SEM19212.1"/>
    <property type="molecule type" value="Genomic_DNA"/>
</dbReference>
<comment type="similarity">
    <text evidence="13">Belongs to the SecD/SecF family. SecF subfamily.</text>
</comment>
<sequence>MEIIKSETHFNFVAMMKMAVTASIVYILIGIGSIFWHGGLNFGIDFAGGTLIQIRFSGETSVEKLRQVFKSIGLENSIIQQFGPKEMVVRTAATNVDLKGLSGQVENALRAAYGQGASEIRRLESVGPKVGRDLTRKALLAIVFSWIGILVYVGFRFEFRYALGGIIALVHDVMVTIGTLSLLNKEFDLNIVAALLTIIGYSINDTIVIFDRIRENTRKNMRMSLVDVINLSVNQTLSRTILTSFTVLIVLLVLFFFGGGVIHDFAFALLVGCVAGVYSTVFIASPIVLVFEKIRPSRMKGTK</sequence>
<gene>
    <name evidence="13" type="primary">secF</name>
    <name evidence="15" type="ORF">SAMN04489760_10674</name>
</gene>
<dbReference type="SUPFAM" id="SSF82866">
    <property type="entry name" value="Multidrug efflux transporter AcrB transmembrane domain"/>
    <property type="match status" value="1"/>
</dbReference>
<evidence type="ECO:0000256" key="10">
    <source>
        <dbReference type="ARBA" id="ARBA00060856"/>
    </source>
</evidence>
<comment type="subunit">
    <text evidence="13">Forms a complex with SecD. Part of the essential Sec protein translocation apparatus which comprises SecA, SecYEG and auxiliary proteins SecDF. Other proteins may also be involved.</text>
</comment>
<dbReference type="RefSeq" id="WP_093882779.1">
    <property type="nucleotide sequence ID" value="NZ_FOBS01000006.1"/>
</dbReference>
<comment type="similarity">
    <text evidence="10">In the C-terminal section; belongs to the SecD/SecF family. SecF subfamily.</text>
</comment>
<dbReference type="InterPro" id="IPR005665">
    <property type="entry name" value="SecF_bac"/>
</dbReference>
<dbReference type="HAMAP" id="MF_01464_B">
    <property type="entry name" value="SecF_B"/>
    <property type="match status" value="1"/>
</dbReference>
<keyword evidence="6 13" id="KW-1133">Transmembrane helix</keyword>
<proteinExistence type="inferred from homology"/>
<evidence type="ECO:0000256" key="9">
    <source>
        <dbReference type="ARBA" id="ARBA00059018"/>
    </source>
</evidence>
<dbReference type="PANTHER" id="PTHR30081:SF8">
    <property type="entry name" value="PROTEIN TRANSLOCASE SUBUNIT SECF"/>
    <property type="match status" value="1"/>
</dbReference>
<feature type="transmembrane region" description="Helical" evidence="13">
    <location>
        <begin position="138"/>
        <end position="155"/>
    </location>
</feature>
<evidence type="ECO:0000259" key="14">
    <source>
        <dbReference type="Pfam" id="PF02355"/>
    </source>
</evidence>
<dbReference type="AlphaFoldDB" id="A0A1H7WC89"/>
<dbReference type="GO" id="GO:0043952">
    <property type="term" value="P:protein transport by the Sec complex"/>
    <property type="evidence" value="ECO:0007669"/>
    <property type="project" value="UniProtKB-UniRule"/>
</dbReference>
<dbReference type="InterPro" id="IPR022645">
    <property type="entry name" value="SecD/SecF_bac"/>
</dbReference>
<dbReference type="Gene3D" id="1.20.1640.10">
    <property type="entry name" value="Multidrug efflux transporter AcrB transmembrane domain"/>
    <property type="match status" value="1"/>
</dbReference>
<evidence type="ECO:0000256" key="6">
    <source>
        <dbReference type="ARBA" id="ARBA00022989"/>
    </source>
</evidence>
<dbReference type="Pfam" id="PF02355">
    <property type="entry name" value="SecD_SecF_C"/>
    <property type="match status" value="1"/>
</dbReference>
<comment type="subcellular location">
    <subcellularLocation>
        <location evidence="1 13">Cell membrane</location>
        <topology evidence="1 13">Multi-pass membrane protein</topology>
    </subcellularLocation>
</comment>
<evidence type="ECO:0000256" key="11">
    <source>
        <dbReference type="ARBA" id="ARBA00061053"/>
    </source>
</evidence>
<organism evidence="15 16">
    <name type="scientific">Syntrophus gentianae</name>
    <dbReference type="NCBI Taxonomy" id="43775"/>
    <lineage>
        <taxon>Bacteria</taxon>
        <taxon>Pseudomonadati</taxon>
        <taxon>Thermodesulfobacteriota</taxon>
        <taxon>Syntrophia</taxon>
        <taxon>Syntrophales</taxon>
        <taxon>Syntrophaceae</taxon>
        <taxon>Syntrophus</taxon>
    </lineage>
</organism>
<dbReference type="PRINTS" id="PR01755">
    <property type="entry name" value="SECFTRNLCASE"/>
</dbReference>
<keyword evidence="2 13" id="KW-0813">Transport</keyword>
<reference evidence="15 16" key="1">
    <citation type="submission" date="2016-10" db="EMBL/GenBank/DDBJ databases">
        <authorList>
            <person name="de Groot N.N."/>
        </authorList>
    </citation>
    <scope>NUCLEOTIDE SEQUENCE [LARGE SCALE GENOMIC DNA]</scope>
    <source>
        <strain evidence="15 16">DSM 8423</strain>
    </source>
</reference>
<evidence type="ECO:0000256" key="8">
    <source>
        <dbReference type="ARBA" id="ARBA00023136"/>
    </source>
</evidence>
<dbReference type="InterPro" id="IPR055344">
    <property type="entry name" value="SecD_SecF_C_bact"/>
</dbReference>
<evidence type="ECO:0000256" key="1">
    <source>
        <dbReference type="ARBA" id="ARBA00004651"/>
    </source>
</evidence>
<accession>A0A1H7WC89</accession>
<dbReference type="InterPro" id="IPR022813">
    <property type="entry name" value="SecD/SecF_arch_bac"/>
</dbReference>
<comment type="similarity">
    <text evidence="11">In the N-terminal section; belongs to the SecD/SecF family. SecD subfamily.</text>
</comment>
<comment type="function">
    <text evidence="9 13">Part of the Sec protein translocase complex. Interacts with the SecYEG preprotein conducting channel. SecDF uses the proton motive force (PMF) to complete protein translocation after the ATP-dependent function of SecA.</text>
</comment>
<dbReference type="InterPro" id="IPR022646">
    <property type="entry name" value="SecD/SecF_CS"/>
</dbReference>
<dbReference type="GO" id="GO:0065002">
    <property type="term" value="P:intracellular protein transmembrane transport"/>
    <property type="evidence" value="ECO:0007669"/>
    <property type="project" value="UniProtKB-UniRule"/>
</dbReference>
<evidence type="ECO:0000256" key="2">
    <source>
        <dbReference type="ARBA" id="ARBA00022448"/>
    </source>
</evidence>
<keyword evidence="4 13" id="KW-0812">Transmembrane</keyword>
<dbReference type="InterPro" id="IPR048634">
    <property type="entry name" value="SecD_SecF_C"/>
</dbReference>
<keyword evidence="7 13" id="KW-0811">Translocation</keyword>
<dbReference type="PANTHER" id="PTHR30081">
    <property type="entry name" value="PROTEIN-EXPORT MEMBRANE PROTEIN SEC"/>
    <property type="match status" value="1"/>
</dbReference>
<evidence type="ECO:0000313" key="16">
    <source>
        <dbReference type="Proteomes" id="UP000198744"/>
    </source>
</evidence>
<evidence type="ECO:0000256" key="3">
    <source>
        <dbReference type="ARBA" id="ARBA00022475"/>
    </source>
</evidence>
<evidence type="ECO:0000256" key="13">
    <source>
        <dbReference type="HAMAP-Rule" id="MF_01464"/>
    </source>
</evidence>
<evidence type="ECO:0000256" key="12">
    <source>
        <dbReference type="ARBA" id="ARBA00065973"/>
    </source>
</evidence>
<dbReference type="FunFam" id="1.20.1640.10:FF:000024">
    <property type="entry name" value="Multifunctional fusion protein"/>
    <property type="match status" value="1"/>
</dbReference>
<name>A0A1H7WC89_9BACT</name>
<feature type="transmembrane region" description="Helical" evidence="13">
    <location>
        <begin position="241"/>
        <end position="259"/>
    </location>
</feature>
<dbReference type="GO" id="GO:0015450">
    <property type="term" value="F:protein-transporting ATPase activity"/>
    <property type="evidence" value="ECO:0007669"/>
    <property type="project" value="InterPro"/>
</dbReference>
<feature type="transmembrane region" description="Helical" evidence="13">
    <location>
        <begin position="162"/>
        <end position="183"/>
    </location>
</feature>
<feature type="transmembrane region" description="Helical" evidence="13">
    <location>
        <begin position="265"/>
        <end position="291"/>
    </location>
</feature>
<dbReference type="STRING" id="43775.SAMN04489760_10674"/>
<comment type="subunit">
    <text evidence="12">Part of the essential Sec protein translocation apparatus which comprises SecA, SecYEG and auxiliary proteins SecDF-YajC and YidC.</text>
</comment>
<keyword evidence="3 13" id="KW-1003">Cell membrane</keyword>
<keyword evidence="8 13" id="KW-0472">Membrane</keyword>
<dbReference type="NCBIfam" id="TIGR00966">
    <property type="entry name" value="transloc_SecF"/>
    <property type="match status" value="1"/>
</dbReference>
<evidence type="ECO:0000313" key="15">
    <source>
        <dbReference type="EMBL" id="SEM19212.1"/>
    </source>
</evidence>